<dbReference type="GO" id="GO:0005524">
    <property type="term" value="F:ATP binding"/>
    <property type="evidence" value="ECO:0007669"/>
    <property type="project" value="UniProtKB-UniRule"/>
</dbReference>
<dbReference type="Proteomes" id="UP000203890">
    <property type="component" value="Segment"/>
</dbReference>
<dbReference type="InterPro" id="IPR000719">
    <property type="entry name" value="Prot_kinase_dom"/>
</dbReference>
<dbReference type="KEGG" id="vg:5845597"/>
<evidence type="ECO:0000313" key="3">
    <source>
        <dbReference type="EMBL" id="ABY27948.2"/>
    </source>
</evidence>
<dbReference type="Gene3D" id="1.10.510.10">
    <property type="entry name" value="Transferase(Phosphotransferase) domain 1"/>
    <property type="match status" value="1"/>
</dbReference>
<dbReference type="InterPro" id="IPR011009">
    <property type="entry name" value="Kinase-like_dom_sf"/>
</dbReference>
<gene>
    <name evidence="3" type="ORF">OtV5_151c</name>
</gene>
<dbReference type="PROSITE" id="PS00107">
    <property type="entry name" value="PROTEIN_KINASE_ATP"/>
    <property type="match status" value="1"/>
</dbReference>
<keyword evidence="4" id="KW-1185">Reference proteome</keyword>
<feature type="binding site" evidence="1">
    <location>
        <position position="84"/>
    </location>
    <ligand>
        <name>ATP</name>
        <dbReference type="ChEBI" id="CHEBI:30616"/>
    </ligand>
</feature>
<dbReference type="InterPro" id="IPR017441">
    <property type="entry name" value="Protein_kinase_ATP_BS"/>
</dbReference>
<dbReference type="PROSITE" id="PS50011">
    <property type="entry name" value="PROTEIN_KINASE_DOM"/>
    <property type="match status" value="1"/>
</dbReference>
<keyword evidence="1" id="KW-0067">ATP-binding</keyword>
<evidence type="ECO:0000259" key="2">
    <source>
        <dbReference type="PROSITE" id="PS50011"/>
    </source>
</evidence>
<accession>A9YW65</accession>
<proteinExistence type="predicted"/>
<organism evidence="3 4">
    <name type="scientific">Ostreococcus tauri virus OtV5</name>
    <dbReference type="NCBI Taxonomy" id="1785753"/>
    <lineage>
        <taxon>Viruses</taxon>
        <taxon>Varidnaviria</taxon>
        <taxon>Bamfordvirae</taxon>
        <taxon>Nucleocytoviricota</taxon>
        <taxon>Megaviricetes</taxon>
        <taxon>Algavirales</taxon>
        <taxon>Phycodnaviridae</taxon>
        <taxon>Prasinovirus</taxon>
        <taxon>Prasinovirus ostreotauri</taxon>
    </lineage>
</organism>
<feature type="domain" description="Protein kinase" evidence="2">
    <location>
        <begin position="54"/>
        <end position="344"/>
    </location>
</feature>
<keyword evidence="3" id="KW-0723">Serine/threonine-protein kinase</keyword>
<evidence type="ECO:0000313" key="4">
    <source>
        <dbReference type="Proteomes" id="UP000203890"/>
    </source>
</evidence>
<dbReference type="GO" id="GO:0035556">
    <property type="term" value="P:intracellular signal transduction"/>
    <property type="evidence" value="ECO:0007669"/>
    <property type="project" value="TreeGrafter"/>
</dbReference>
<dbReference type="EMBL" id="EU304328">
    <property type="protein sequence ID" value="ABY27948.2"/>
    <property type="molecule type" value="Genomic_DNA"/>
</dbReference>
<dbReference type="PANTHER" id="PTHR24419:SF34">
    <property type="entry name" value="PROTEIN TUBE-RELATED"/>
    <property type="match status" value="1"/>
</dbReference>
<keyword evidence="1" id="KW-0547">Nucleotide-binding</keyword>
<keyword evidence="3" id="KW-0808">Transferase</keyword>
<dbReference type="OrthoDB" id="5036at10239"/>
<keyword evidence="3" id="KW-0418">Kinase</keyword>
<dbReference type="SUPFAM" id="SSF56112">
    <property type="entry name" value="Protein kinase-like (PK-like)"/>
    <property type="match status" value="1"/>
</dbReference>
<protein>
    <submittedName>
        <fullName evidence="3">Putative serine/threonine protein kinase</fullName>
    </submittedName>
</protein>
<dbReference type="RefSeq" id="YP_001648244.2">
    <property type="nucleotide sequence ID" value="NC_010191.2"/>
</dbReference>
<reference evidence="3 4" key="1">
    <citation type="journal article" date="2008" name="PLoS ONE">
        <title>Life-cycle and genome of OtV5, a large DNA virus of the pelagic marine unicellular green alga Ostreococcus tauri.</title>
        <authorList>
            <person name="Derelle E."/>
            <person name="Ferraz C."/>
            <person name="Escande M.L."/>
            <person name="Eychenie S."/>
            <person name="Cooke R."/>
            <person name="Piganeau G."/>
            <person name="Desdevises Y."/>
            <person name="Bellec L."/>
            <person name="Moreau H."/>
            <person name="Grimsley N."/>
        </authorList>
    </citation>
    <scope>NUCLEOTIDE SEQUENCE [LARGE SCALE GENOMIC DNA]</scope>
    <source>
        <strain evidence="3 4">OtV5</strain>
    </source>
</reference>
<name>A9YW65_9PHYC</name>
<dbReference type="Pfam" id="PF00069">
    <property type="entry name" value="Pkinase"/>
    <property type="match status" value="1"/>
</dbReference>
<dbReference type="PANTHER" id="PTHR24419">
    <property type="entry name" value="INTERLEUKIN-1 RECEPTOR-ASSOCIATED KINASE"/>
    <property type="match status" value="1"/>
</dbReference>
<evidence type="ECO:0000256" key="1">
    <source>
        <dbReference type="PROSITE-ProRule" id="PRU10141"/>
    </source>
</evidence>
<sequence length="416" mass="47659">MVKLADLVHIANNAKTDAQKNAVGEEVKKLLRGKKACSPKQELFSNKGVKIEKGKNLRMLGKGAYGAVFYGCLEDACKTQIAIKVTTEPSAKMEYRIADKLRGMGVPRMYHFKSCGDTDILYFEYIKGETLQEWMKRGQTAGAYRSLISQLIKNLKKIHEKYPKFRHHDLHWNNILVLEGNKPIIIDFGLSTIDGVRNPDVVSGEFKNNGIYVGSHHMYDVHYILNIIYKYTDVIKVRNFIRDLFPAKYLSSINPWIKFGRLRPGFSYGLPTYDDILEHPFLRPGILQKILPKRTVAPKKVVAPPQKVGTASAIRRARAVLQKEAEKKKMPPKRPGVAKRDPSVMNQVREIEKKIAAEKPPKISTEKKPKIFVNKNGDLKIDKKKCRLYKKEDLVKMFKLDPKMTKEQMCKFIKNM</sequence>
<dbReference type="GeneID" id="5845597"/>
<dbReference type="SMART" id="SM00220">
    <property type="entry name" value="S_TKc"/>
    <property type="match status" value="1"/>
</dbReference>
<dbReference type="GO" id="GO:0004674">
    <property type="term" value="F:protein serine/threonine kinase activity"/>
    <property type="evidence" value="ECO:0007669"/>
    <property type="project" value="UniProtKB-KW"/>
</dbReference>